<reference evidence="7 8" key="1">
    <citation type="submission" date="2023-07" db="EMBL/GenBank/DDBJ databases">
        <title>Genomic Encyclopedia of Type Strains, Phase IV (KMG-IV): sequencing the most valuable type-strain genomes for metagenomic binning, comparative biology and taxonomic classification.</title>
        <authorList>
            <person name="Goeker M."/>
        </authorList>
    </citation>
    <scope>NUCLEOTIDE SEQUENCE [LARGE SCALE GENOMIC DNA]</scope>
    <source>
        <strain evidence="7 8">DSM 19562</strain>
    </source>
</reference>
<keyword evidence="7" id="KW-0238">DNA-binding</keyword>
<dbReference type="Gene3D" id="3.40.50.2300">
    <property type="match status" value="1"/>
</dbReference>
<keyword evidence="2" id="KW-0805">Transcription regulation</keyword>
<dbReference type="Pfam" id="PF00072">
    <property type="entry name" value="Response_reg"/>
    <property type="match status" value="1"/>
</dbReference>
<dbReference type="InterPro" id="IPR001789">
    <property type="entry name" value="Sig_transdc_resp-reg_receiver"/>
</dbReference>
<dbReference type="PANTHER" id="PTHR44591">
    <property type="entry name" value="STRESS RESPONSE REGULATOR PROTEIN 1"/>
    <property type="match status" value="1"/>
</dbReference>
<evidence type="ECO:0000256" key="3">
    <source>
        <dbReference type="ARBA" id="ARBA00023163"/>
    </source>
</evidence>
<keyword evidence="1 4" id="KW-0597">Phosphoprotein</keyword>
<name>A0ABU0HM96_9HYPH</name>
<comment type="caution">
    <text evidence="7">The sequence shown here is derived from an EMBL/GenBank/DDBJ whole genome shotgun (WGS) entry which is preliminary data.</text>
</comment>
<feature type="modified residue" description="4-aspartylphosphate" evidence="4">
    <location>
        <position position="62"/>
    </location>
</feature>
<dbReference type="SUPFAM" id="SSF52172">
    <property type="entry name" value="CheY-like"/>
    <property type="match status" value="1"/>
</dbReference>
<dbReference type="EMBL" id="JAUSVV010000006">
    <property type="protein sequence ID" value="MDQ0443449.1"/>
    <property type="molecule type" value="Genomic_DNA"/>
</dbReference>
<evidence type="ECO:0000313" key="7">
    <source>
        <dbReference type="EMBL" id="MDQ0443449.1"/>
    </source>
</evidence>
<evidence type="ECO:0000256" key="2">
    <source>
        <dbReference type="ARBA" id="ARBA00023015"/>
    </source>
</evidence>
<feature type="region of interest" description="Disordered" evidence="5">
    <location>
        <begin position="123"/>
        <end position="143"/>
    </location>
</feature>
<evidence type="ECO:0000256" key="5">
    <source>
        <dbReference type="SAM" id="MobiDB-lite"/>
    </source>
</evidence>
<dbReference type="RefSeq" id="WP_283206179.1">
    <property type="nucleotide sequence ID" value="NZ_BPQX01000031.1"/>
</dbReference>
<accession>A0ABU0HM96</accession>
<gene>
    <name evidence="7" type="ORF">QO016_002952</name>
</gene>
<keyword evidence="3" id="KW-0804">Transcription</keyword>
<feature type="compositionally biased region" description="Basic residues" evidence="5">
    <location>
        <begin position="132"/>
        <end position="143"/>
    </location>
</feature>
<evidence type="ECO:0000259" key="6">
    <source>
        <dbReference type="PROSITE" id="PS50110"/>
    </source>
</evidence>
<dbReference type="Proteomes" id="UP001236369">
    <property type="component" value="Unassembled WGS sequence"/>
</dbReference>
<evidence type="ECO:0000256" key="1">
    <source>
        <dbReference type="ARBA" id="ARBA00022553"/>
    </source>
</evidence>
<dbReference type="InterPro" id="IPR050595">
    <property type="entry name" value="Bact_response_regulator"/>
</dbReference>
<organism evidence="7 8">
    <name type="scientific">Methylobacterium persicinum</name>
    <dbReference type="NCBI Taxonomy" id="374426"/>
    <lineage>
        <taxon>Bacteria</taxon>
        <taxon>Pseudomonadati</taxon>
        <taxon>Pseudomonadota</taxon>
        <taxon>Alphaproteobacteria</taxon>
        <taxon>Hyphomicrobiales</taxon>
        <taxon>Methylobacteriaceae</taxon>
        <taxon>Methylobacterium</taxon>
    </lineage>
</organism>
<evidence type="ECO:0000256" key="4">
    <source>
        <dbReference type="PROSITE-ProRule" id="PRU00169"/>
    </source>
</evidence>
<dbReference type="GO" id="GO:0003677">
    <property type="term" value="F:DNA binding"/>
    <property type="evidence" value="ECO:0007669"/>
    <property type="project" value="UniProtKB-KW"/>
</dbReference>
<protein>
    <submittedName>
        <fullName evidence="7">DNA-binding NtrC family response regulator</fullName>
    </submittedName>
</protein>
<keyword evidence="8" id="KW-1185">Reference proteome</keyword>
<dbReference type="SMART" id="SM00448">
    <property type="entry name" value="REC"/>
    <property type="match status" value="1"/>
</dbReference>
<dbReference type="PROSITE" id="PS50110">
    <property type="entry name" value="RESPONSE_REGULATORY"/>
    <property type="match status" value="1"/>
</dbReference>
<evidence type="ECO:0000313" key="8">
    <source>
        <dbReference type="Proteomes" id="UP001236369"/>
    </source>
</evidence>
<dbReference type="PANTHER" id="PTHR44591:SF3">
    <property type="entry name" value="RESPONSE REGULATORY DOMAIN-CONTAINING PROTEIN"/>
    <property type="match status" value="1"/>
</dbReference>
<dbReference type="InterPro" id="IPR011006">
    <property type="entry name" value="CheY-like_superfamily"/>
</dbReference>
<proteinExistence type="predicted"/>
<feature type="domain" description="Response regulatory" evidence="6">
    <location>
        <begin position="11"/>
        <end position="125"/>
    </location>
</feature>
<sequence>MSDQTSPDSLCALVVDDDALILMDASYILEDAGFHVLDAMNVVDAMAVLERHHGEVHLLFTDVHMPGDLDGFALARRTSERWPHIAIVVASGEANPKPGDLPDGATFIAKPFSAEVVYDHVSETMPREKHPAPLRKRVSRKQS</sequence>